<keyword evidence="8 9" id="KW-0998">Cell outer membrane</keyword>
<keyword evidence="5 12" id="KW-0732">Signal</keyword>
<dbReference type="InterPro" id="IPR037066">
    <property type="entry name" value="Plug_dom_sf"/>
</dbReference>
<keyword evidence="15" id="KW-0675">Receptor</keyword>
<feature type="domain" description="TonB-dependent receptor plug" evidence="14">
    <location>
        <begin position="63"/>
        <end position="173"/>
    </location>
</feature>
<proteinExistence type="inferred from homology"/>
<keyword evidence="6 11" id="KW-0798">TonB box</keyword>
<keyword evidence="16" id="KW-1185">Reference proteome</keyword>
<dbReference type="GO" id="GO:0009279">
    <property type="term" value="C:cell outer membrane"/>
    <property type="evidence" value="ECO:0007669"/>
    <property type="project" value="UniProtKB-SubCell"/>
</dbReference>
<keyword evidence="4 9" id="KW-0812">Transmembrane</keyword>
<reference evidence="15" key="2">
    <citation type="journal article" date="2021" name="Syst. Appl. Microbiol.">
        <title>Roseomonas hellenica sp. nov., isolated from roots of wild-growing Alkanna tinctoria.</title>
        <authorList>
            <person name="Rat A."/>
            <person name="Naranjo H.D."/>
            <person name="Lebbe L."/>
            <person name="Cnockaert M."/>
            <person name="Krigas N."/>
            <person name="Grigoriadou K."/>
            <person name="Maloupa E."/>
            <person name="Willems A."/>
        </authorList>
    </citation>
    <scope>NUCLEOTIDE SEQUENCE</scope>
    <source>
        <strain evidence="15">LMG 31228</strain>
    </source>
</reference>
<evidence type="ECO:0000256" key="3">
    <source>
        <dbReference type="ARBA" id="ARBA00022452"/>
    </source>
</evidence>
<evidence type="ECO:0000256" key="12">
    <source>
        <dbReference type="SAM" id="SignalP"/>
    </source>
</evidence>
<evidence type="ECO:0000313" key="16">
    <source>
        <dbReference type="Proteomes" id="UP001138709"/>
    </source>
</evidence>
<accession>A0A9X9XAR6</accession>
<dbReference type="InterPro" id="IPR000531">
    <property type="entry name" value="Beta-barrel_TonB"/>
</dbReference>
<dbReference type="PANTHER" id="PTHR30069:SF28">
    <property type="entry name" value="TONB-DEPENDENT RECEPTOR YNCD-RELATED"/>
    <property type="match status" value="1"/>
</dbReference>
<comment type="caution">
    <text evidence="15">The sequence shown here is derived from an EMBL/GenBank/DDBJ whole genome shotgun (WGS) entry which is preliminary data.</text>
</comment>
<dbReference type="Proteomes" id="UP001138709">
    <property type="component" value="Unassembled WGS sequence"/>
</dbReference>
<evidence type="ECO:0000256" key="10">
    <source>
        <dbReference type="PROSITE-ProRule" id="PRU10144"/>
    </source>
</evidence>
<evidence type="ECO:0000259" key="13">
    <source>
        <dbReference type="Pfam" id="PF00593"/>
    </source>
</evidence>
<dbReference type="GO" id="GO:0015344">
    <property type="term" value="F:siderophore uptake transmembrane transporter activity"/>
    <property type="evidence" value="ECO:0007669"/>
    <property type="project" value="TreeGrafter"/>
</dbReference>
<organism evidence="15 16">
    <name type="scientific">Neoroseomonas eburnea</name>
    <dbReference type="NCBI Taxonomy" id="1346889"/>
    <lineage>
        <taxon>Bacteria</taxon>
        <taxon>Pseudomonadati</taxon>
        <taxon>Pseudomonadota</taxon>
        <taxon>Alphaproteobacteria</taxon>
        <taxon>Acetobacterales</taxon>
        <taxon>Acetobacteraceae</taxon>
        <taxon>Neoroseomonas</taxon>
    </lineage>
</organism>
<keyword evidence="7 9" id="KW-0472">Membrane</keyword>
<comment type="subcellular location">
    <subcellularLocation>
        <location evidence="1 9">Cell outer membrane</location>
        <topology evidence="1 9">Multi-pass membrane protein</topology>
    </subcellularLocation>
</comment>
<evidence type="ECO:0000256" key="8">
    <source>
        <dbReference type="ARBA" id="ARBA00023237"/>
    </source>
</evidence>
<evidence type="ECO:0000256" key="4">
    <source>
        <dbReference type="ARBA" id="ARBA00022692"/>
    </source>
</evidence>
<keyword evidence="3 9" id="KW-1134">Transmembrane beta strand</keyword>
<reference evidence="15" key="1">
    <citation type="submission" date="2020-01" db="EMBL/GenBank/DDBJ databases">
        <authorList>
            <person name="Rat A."/>
        </authorList>
    </citation>
    <scope>NUCLEOTIDE SEQUENCE</scope>
    <source>
        <strain evidence="15">LMG 31228</strain>
    </source>
</reference>
<feature type="signal peptide" evidence="12">
    <location>
        <begin position="1"/>
        <end position="25"/>
    </location>
</feature>
<dbReference type="AlphaFoldDB" id="A0A9X9XAR6"/>
<dbReference type="Gene3D" id="2.170.130.10">
    <property type="entry name" value="TonB-dependent receptor, plug domain"/>
    <property type="match status" value="1"/>
</dbReference>
<dbReference type="GO" id="GO:0044718">
    <property type="term" value="P:siderophore transmembrane transport"/>
    <property type="evidence" value="ECO:0007669"/>
    <property type="project" value="TreeGrafter"/>
</dbReference>
<evidence type="ECO:0000313" key="15">
    <source>
        <dbReference type="EMBL" id="MBR0680802.1"/>
    </source>
</evidence>
<keyword evidence="2 9" id="KW-0813">Transport</keyword>
<dbReference type="PANTHER" id="PTHR30069">
    <property type="entry name" value="TONB-DEPENDENT OUTER MEMBRANE RECEPTOR"/>
    <property type="match status" value="1"/>
</dbReference>
<evidence type="ECO:0000256" key="1">
    <source>
        <dbReference type="ARBA" id="ARBA00004571"/>
    </source>
</evidence>
<gene>
    <name evidence="15" type="ORF">GXW74_09910</name>
</gene>
<dbReference type="EMBL" id="JAAEDL010000008">
    <property type="protein sequence ID" value="MBR0680802.1"/>
    <property type="molecule type" value="Genomic_DNA"/>
</dbReference>
<evidence type="ECO:0000256" key="9">
    <source>
        <dbReference type="PROSITE-ProRule" id="PRU01360"/>
    </source>
</evidence>
<dbReference type="RefSeq" id="WP_211846339.1">
    <property type="nucleotide sequence ID" value="NZ_JAAEDL010000008.1"/>
</dbReference>
<dbReference type="InterPro" id="IPR039426">
    <property type="entry name" value="TonB-dep_rcpt-like"/>
</dbReference>
<evidence type="ECO:0000256" key="11">
    <source>
        <dbReference type="RuleBase" id="RU003357"/>
    </source>
</evidence>
<evidence type="ECO:0000256" key="2">
    <source>
        <dbReference type="ARBA" id="ARBA00022448"/>
    </source>
</evidence>
<feature type="domain" description="TonB-dependent receptor-like beta-barrel" evidence="13">
    <location>
        <begin position="213"/>
        <end position="656"/>
    </location>
</feature>
<sequence>MFRHVLARPVAAAMALCATTLPAAAQSADSTPNAATLPPLLVSAPRIAGSLTRPSNEQAEEAARQVPGNVSVVPAEEFRDRPGVTTIRDMLLYTPGVFAEPKWGEDSRLSIRGSGISRNFHLRGVRLYQDGIPVNQADGSGDFQELDPLTFQRVVVLRGANAFPLGANTLGGAINFVTMTGRSEPGALLRAEGGSFGFARGQAAFGLAGETYDAWATVTGMTQEGFRDHSAGRSYRVNANAAWQWSDMAETRVFTAYNNIWQQIPGSLTRSQALTTPQMANAANLRLDYMRNIESTRIGTVTAIRPQEGALIEIGGGYVRRELDHPIFQYIDNRSDDFVLFGRTTIEGTVAGLENRLLYGANAMIGRTLNRRYVNLSGHAGAQTYGSVDNATNLDAYVENALTVAPGLQAIAGASVGWARRISDDEFLRDGDQSGSGSWSWVNPRFGLLWQATPAAQVFANLSWATEPPTFSDLIALVPQGGFSRLDAQRSMTAEIGTRGGTAEVSWEVALYRAWIRDEIQLFTLGQGTSYALNADRTIHQGIEAAVAWTFLRNLASEDDRLTLTQAYTFNDFHFDDDAAFGDNQLPGVPRHLYRAELRYRHPSGAWVAPNLDWVPQAYYVDNANTLKTDAYVLLGLRAGWDFPGGLSAFVEARNLADTKYISSASVAIRATTASELFEPGTGRSVYAGLQYRF</sequence>
<dbReference type="SUPFAM" id="SSF56935">
    <property type="entry name" value="Porins"/>
    <property type="match status" value="1"/>
</dbReference>
<evidence type="ECO:0000256" key="5">
    <source>
        <dbReference type="ARBA" id="ARBA00022729"/>
    </source>
</evidence>
<dbReference type="CDD" id="cd01347">
    <property type="entry name" value="ligand_gated_channel"/>
    <property type="match status" value="1"/>
</dbReference>
<dbReference type="InterPro" id="IPR036942">
    <property type="entry name" value="Beta-barrel_TonB_sf"/>
</dbReference>
<dbReference type="Pfam" id="PF07715">
    <property type="entry name" value="Plug"/>
    <property type="match status" value="1"/>
</dbReference>
<evidence type="ECO:0000256" key="6">
    <source>
        <dbReference type="ARBA" id="ARBA00023077"/>
    </source>
</evidence>
<comment type="similarity">
    <text evidence="9 11">Belongs to the TonB-dependent receptor family.</text>
</comment>
<evidence type="ECO:0000259" key="14">
    <source>
        <dbReference type="Pfam" id="PF07715"/>
    </source>
</evidence>
<dbReference type="PROSITE" id="PS52016">
    <property type="entry name" value="TONB_DEPENDENT_REC_3"/>
    <property type="match status" value="1"/>
</dbReference>
<feature type="chain" id="PRO_5040733774" evidence="12">
    <location>
        <begin position="26"/>
        <end position="694"/>
    </location>
</feature>
<dbReference type="Pfam" id="PF00593">
    <property type="entry name" value="TonB_dep_Rec_b-barrel"/>
    <property type="match status" value="1"/>
</dbReference>
<feature type="short sequence motif" description="TonB C-terminal box" evidence="10">
    <location>
        <begin position="677"/>
        <end position="694"/>
    </location>
</feature>
<name>A0A9X9XAR6_9PROT</name>
<dbReference type="PROSITE" id="PS01156">
    <property type="entry name" value="TONB_DEPENDENT_REC_2"/>
    <property type="match status" value="1"/>
</dbReference>
<dbReference type="InterPro" id="IPR010917">
    <property type="entry name" value="TonB_rcpt_CS"/>
</dbReference>
<dbReference type="InterPro" id="IPR012910">
    <property type="entry name" value="Plug_dom"/>
</dbReference>
<evidence type="ECO:0000256" key="7">
    <source>
        <dbReference type="ARBA" id="ARBA00023136"/>
    </source>
</evidence>
<dbReference type="Gene3D" id="2.40.170.20">
    <property type="entry name" value="TonB-dependent receptor, beta-barrel domain"/>
    <property type="match status" value="1"/>
</dbReference>
<protein>
    <submittedName>
        <fullName evidence="15">TonB-dependent receptor</fullName>
    </submittedName>
</protein>